<keyword evidence="3" id="KW-1185">Reference proteome</keyword>
<keyword evidence="1" id="KW-0472">Membrane</keyword>
<evidence type="ECO:0000313" key="3">
    <source>
        <dbReference type="Proteomes" id="UP000541154"/>
    </source>
</evidence>
<dbReference type="EMBL" id="SPNV01000247">
    <property type="protein sequence ID" value="KAF5857613.1"/>
    <property type="molecule type" value="Genomic_DNA"/>
</dbReference>
<dbReference type="AlphaFoldDB" id="A0A8H6E413"/>
<feature type="transmembrane region" description="Helical" evidence="1">
    <location>
        <begin position="139"/>
        <end position="165"/>
    </location>
</feature>
<keyword evidence="1" id="KW-1133">Transmembrane helix</keyword>
<organism evidence="2 3">
    <name type="scientific">Petromyces alliaceus</name>
    <name type="common">Aspergillus alliaceus</name>
    <dbReference type="NCBI Taxonomy" id="209559"/>
    <lineage>
        <taxon>Eukaryota</taxon>
        <taxon>Fungi</taxon>
        <taxon>Dikarya</taxon>
        <taxon>Ascomycota</taxon>
        <taxon>Pezizomycotina</taxon>
        <taxon>Eurotiomycetes</taxon>
        <taxon>Eurotiomycetidae</taxon>
        <taxon>Eurotiales</taxon>
        <taxon>Aspergillaceae</taxon>
        <taxon>Aspergillus</taxon>
        <taxon>Aspergillus subgen. Circumdati</taxon>
    </lineage>
</organism>
<name>A0A8H6E413_PETAA</name>
<comment type="caution">
    <text evidence="2">The sequence shown here is derived from an EMBL/GenBank/DDBJ whole genome shotgun (WGS) entry which is preliminary data.</text>
</comment>
<reference evidence="2 3" key="1">
    <citation type="submission" date="2019-04" db="EMBL/GenBank/DDBJ databases">
        <title>Aspergillus burnettii sp. nov., novel species from soil in southeast Queensland.</title>
        <authorList>
            <person name="Gilchrist C.L.M."/>
            <person name="Pitt J.I."/>
            <person name="Lange L."/>
            <person name="Lacey H.J."/>
            <person name="Vuong D."/>
            <person name="Midgley D.J."/>
            <person name="Greenfield P."/>
            <person name="Bradbury M."/>
            <person name="Lacey E."/>
            <person name="Busk P.K."/>
            <person name="Pilgaard B."/>
            <person name="Chooi Y.H."/>
            <person name="Piggott A.M."/>
        </authorList>
    </citation>
    <scope>NUCLEOTIDE SEQUENCE [LARGE SCALE GENOMIC DNA]</scope>
    <source>
        <strain evidence="2 3">FRR 5400</strain>
    </source>
</reference>
<evidence type="ECO:0000256" key="1">
    <source>
        <dbReference type="SAM" id="Phobius"/>
    </source>
</evidence>
<sequence>MVVALLTANILALALWMHAWDEVQRRARVLAVAYMMLLWASPTFGLLADVFGIERRTVSWFHHWMGRTGALHSVLHAATALAAAGRPASLLAHISYTPLLVLELPARMKRSTGLGPNLAPPLLPFPNRRHPQFALKTHYLLAMTGTITLALHFGDIAIGLFLKLWGHPWPRLRVRLVEDLLWQAITVPHHWDTAPGQYVQVWVPLMGLRYALQLPFFYVTFSEDAADHREAAYPDPGAGVRADGQTMPTHRPASATAAEDIGSLRELPYIRMLMEDFVHQRWILQFDLYYHRSSEDVPQPSKAASRIRLCPGRLQPDQTVQDQIDCRRGNMAVGGMSAPTIMPRSLHISPSTMYSLA</sequence>
<protein>
    <submittedName>
        <fullName evidence="2">Uncharacterized protein</fullName>
    </submittedName>
</protein>
<feature type="transmembrane region" description="Helical" evidence="1">
    <location>
        <begin position="29"/>
        <end position="53"/>
    </location>
</feature>
<gene>
    <name evidence="2" type="ORF">ETB97_005510</name>
</gene>
<accession>A0A8H6E413</accession>
<dbReference type="Proteomes" id="UP000541154">
    <property type="component" value="Unassembled WGS sequence"/>
</dbReference>
<proteinExistence type="predicted"/>
<evidence type="ECO:0000313" key="2">
    <source>
        <dbReference type="EMBL" id="KAF5857613.1"/>
    </source>
</evidence>
<keyword evidence="1" id="KW-0812">Transmembrane</keyword>